<dbReference type="InterPro" id="IPR039361">
    <property type="entry name" value="Cyclin"/>
</dbReference>
<dbReference type="GO" id="GO:0005634">
    <property type="term" value="C:nucleus"/>
    <property type="evidence" value="ECO:0000318"/>
    <property type="project" value="GO_Central"/>
</dbReference>
<feature type="domain" description="Cyclin C-terminal" evidence="6">
    <location>
        <begin position="304"/>
        <end position="421"/>
    </location>
</feature>
<evidence type="ECO:0000256" key="2">
    <source>
        <dbReference type="ARBA" id="ARBA00023127"/>
    </source>
</evidence>
<organism evidence="7 8">
    <name type="scientific">Helianthus annuus</name>
    <name type="common">Common sunflower</name>
    <dbReference type="NCBI Taxonomy" id="4232"/>
    <lineage>
        <taxon>Eukaryota</taxon>
        <taxon>Viridiplantae</taxon>
        <taxon>Streptophyta</taxon>
        <taxon>Embryophyta</taxon>
        <taxon>Tracheophyta</taxon>
        <taxon>Spermatophyta</taxon>
        <taxon>Magnoliopsida</taxon>
        <taxon>eudicotyledons</taxon>
        <taxon>Gunneridae</taxon>
        <taxon>Pentapetalae</taxon>
        <taxon>asterids</taxon>
        <taxon>campanulids</taxon>
        <taxon>Asterales</taxon>
        <taxon>Asteraceae</taxon>
        <taxon>Asteroideae</taxon>
        <taxon>Heliantheae alliance</taxon>
        <taxon>Heliantheae</taxon>
        <taxon>Helianthus</taxon>
    </lineage>
</organism>
<dbReference type="Proteomes" id="UP000215914">
    <property type="component" value="Chromosome 14"/>
</dbReference>
<dbReference type="FunCoup" id="A0A251SD74">
    <property type="interactions" value="1871"/>
</dbReference>
<dbReference type="Pfam" id="PF00134">
    <property type="entry name" value="Cyclin_N"/>
    <property type="match status" value="1"/>
</dbReference>
<keyword evidence="1" id="KW-0132">Cell division</keyword>
<dbReference type="GO" id="GO:0016538">
    <property type="term" value="F:cyclin-dependent protein serine/threonine kinase regulator activity"/>
    <property type="evidence" value="ECO:0000318"/>
    <property type="project" value="GO_Central"/>
</dbReference>
<dbReference type="AlphaFoldDB" id="A0A251SD74"/>
<dbReference type="SMART" id="SM00385">
    <property type="entry name" value="CYCLIN"/>
    <property type="match status" value="2"/>
</dbReference>
<keyword evidence="3" id="KW-0131">Cell cycle</keyword>
<dbReference type="Pfam" id="PF02984">
    <property type="entry name" value="Cyclin_C"/>
    <property type="match status" value="1"/>
</dbReference>
<evidence type="ECO:0000259" key="6">
    <source>
        <dbReference type="SMART" id="SM01332"/>
    </source>
</evidence>
<dbReference type="CDD" id="cd20511">
    <property type="entry name" value="CYCLIN_AtCycB-like_rpt2"/>
    <property type="match status" value="1"/>
</dbReference>
<dbReference type="STRING" id="4232.A0A251SD74"/>
<evidence type="ECO:0000256" key="4">
    <source>
        <dbReference type="RuleBase" id="RU000383"/>
    </source>
</evidence>
<keyword evidence="2 4" id="KW-0195">Cyclin</keyword>
<dbReference type="InterPro" id="IPR013763">
    <property type="entry name" value="Cyclin-like_dom"/>
</dbReference>
<comment type="similarity">
    <text evidence="4">Belongs to the cyclin family.</text>
</comment>
<feature type="domain" description="Cyclin-like" evidence="5">
    <location>
        <begin position="211"/>
        <end position="295"/>
    </location>
</feature>
<evidence type="ECO:0000256" key="1">
    <source>
        <dbReference type="ARBA" id="ARBA00022618"/>
    </source>
</evidence>
<dbReference type="InterPro" id="IPR048258">
    <property type="entry name" value="Cyclins_cyclin-box"/>
</dbReference>
<dbReference type="InParanoid" id="A0A251SD74"/>
<dbReference type="GO" id="GO:0005737">
    <property type="term" value="C:cytoplasm"/>
    <property type="evidence" value="ECO:0000318"/>
    <property type="project" value="GO_Central"/>
</dbReference>
<evidence type="ECO:0000313" key="7">
    <source>
        <dbReference type="EMBL" id="OTF96787.1"/>
    </source>
</evidence>
<proteinExistence type="inferred from homology"/>
<evidence type="ECO:0000256" key="3">
    <source>
        <dbReference type="ARBA" id="ARBA00023306"/>
    </source>
</evidence>
<dbReference type="CDD" id="cd20567">
    <property type="entry name" value="CYCLIN_AtCycB-like_rpt1"/>
    <property type="match status" value="1"/>
</dbReference>
<dbReference type="Gene3D" id="1.10.472.10">
    <property type="entry name" value="Cyclin-like"/>
    <property type="match status" value="2"/>
</dbReference>
<feature type="domain" description="Cyclin-like" evidence="5">
    <location>
        <begin position="308"/>
        <end position="390"/>
    </location>
</feature>
<dbReference type="OMA" id="AHYKHVE"/>
<protein>
    <submittedName>
        <fullName evidence="7">Putative CYCLIN B2,4</fullName>
    </submittedName>
</protein>
<dbReference type="SUPFAM" id="SSF47954">
    <property type="entry name" value="Cyclin-like"/>
    <property type="match status" value="2"/>
</dbReference>
<dbReference type="SMART" id="SM01332">
    <property type="entry name" value="Cyclin_C"/>
    <property type="match status" value="1"/>
</dbReference>
<dbReference type="FunFam" id="1.10.472.10:FF:000001">
    <property type="entry name" value="G2/mitotic-specific cyclin"/>
    <property type="match status" value="1"/>
</dbReference>
<name>A0A251SD74_HELAN</name>
<dbReference type="InterPro" id="IPR006671">
    <property type="entry name" value="Cyclin_N"/>
</dbReference>
<dbReference type="InterPro" id="IPR036915">
    <property type="entry name" value="Cyclin-like_sf"/>
</dbReference>
<dbReference type="GO" id="GO:0000307">
    <property type="term" value="C:cyclin-dependent protein kinase holoenzyme complex"/>
    <property type="evidence" value="ECO:0000318"/>
    <property type="project" value="GO_Central"/>
</dbReference>
<dbReference type="InterPro" id="IPR004367">
    <property type="entry name" value="Cyclin_C-dom"/>
</dbReference>
<gene>
    <name evidence="7" type="primary">CYCB2:4</name>
    <name evidence="7" type="ORF">HannXRQ_Chr14g0427421</name>
</gene>
<dbReference type="EMBL" id="CM007903">
    <property type="protein sequence ID" value="OTF96787.1"/>
    <property type="molecule type" value="Genomic_DNA"/>
</dbReference>
<reference evidence="8" key="1">
    <citation type="journal article" date="2017" name="Nature">
        <title>The sunflower genome provides insights into oil metabolism, flowering and Asterid evolution.</title>
        <authorList>
            <person name="Badouin H."/>
            <person name="Gouzy J."/>
            <person name="Grassa C.J."/>
            <person name="Murat F."/>
            <person name="Staton S.E."/>
            <person name="Cottret L."/>
            <person name="Lelandais-Briere C."/>
            <person name="Owens G.L."/>
            <person name="Carrere S."/>
            <person name="Mayjonade B."/>
            <person name="Legrand L."/>
            <person name="Gill N."/>
            <person name="Kane N.C."/>
            <person name="Bowers J.E."/>
            <person name="Hubner S."/>
            <person name="Bellec A."/>
            <person name="Berard A."/>
            <person name="Berges H."/>
            <person name="Blanchet N."/>
            <person name="Boniface M.C."/>
            <person name="Brunel D."/>
            <person name="Catrice O."/>
            <person name="Chaidir N."/>
            <person name="Claudel C."/>
            <person name="Donnadieu C."/>
            <person name="Faraut T."/>
            <person name="Fievet G."/>
            <person name="Helmstetter N."/>
            <person name="King M."/>
            <person name="Knapp S.J."/>
            <person name="Lai Z."/>
            <person name="Le Paslier M.C."/>
            <person name="Lippi Y."/>
            <person name="Lorenzon L."/>
            <person name="Mandel J.R."/>
            <person name="Marage G."/>
            <person name="Marchand G."/>
            <person name="Marquand E."/>
            <person name="Bret-Mestries E."/>
            <person name="Morien E."/>
            <person name="Nambeesan S."/>
            <person name="Nguyen T."/>
            <person name="Pegot-Espagnet P."/>
            <person name="Pouilly N."/>
            <person name="Raftis F."/>
            <person name="Sallet E."/>
            <person name="Schiex T."/>
            <person name="Thomas J."/>
            <person name="Vandecasteele C."/>
            <person name="Vares D."/>
            <person name="Vear F."/>
            <person name="Vautrin S."/>
            <person name="Crespi M."/>
            <person name="Mangin B."/>
            <person name="Burke J.M."/>
            <person name="Salse J."/>
            <person name="Munos S."/>
            <person name="Vincourt P."/>
            <person name="Rieseberg L.H."/>
            <person name="Langlade N.B."/>
        </authorList>
    </citation>
    <scope>NUCLEOTIDE SEQUENCE [LARGE SCALE GENOMIC DNA]</scope>
    <source>
        <strain evidence="8">cv. SF193</strain>
    </source>
</reference>
<sequence length="431" mass="49061">MDCVMAESRRNITDVFRATKPQVGGFKPGCGKLGAPIGQNRRALGEINKNIITGPTAYPYANVLPGKKQIPAKKPLVPVRRPVTRAISAHVTTKPSLPLPEGKKPKIQTIAVATDNEDCSIIDLEEDFNAPMFVQHTESMLEEIDKMDEDVYEEPILDIDNADKNDQLAVVEYIDEIYAHYKKQEILSCVTPSYMSQQCDITDRMRGILIDWLIEVHYKFELMEETLYLTVNLVDRFLSRRPVVRKNLQLVGITAMLLACKYEEVTVPIVDDFIVISDKAYTRSEVLDMEKEMMNTLEFNLSVPTPFVFVKRFLKAARSYKEMELLCFYLIDLCLVEYETLKFPPSLLAAAAVFTAESTLKGSKQWTKTSEFHSQYSQNHLLECAKMMVGLHQKAGTGKLVAVFKKYSTSKYEHVARTQPASFILEPRFWD</sequence>
<evidence type="ECO:0000259" key="5">
    <source>
        <dbReference type="SMART" id="SM00385"/>
    </source>
</evidence>
<keyword evidence="8" id="KW-1185">Reference proteome</keyword>
<dbReference type="PANTHER" id="PTHR10177">
    <property type="entry name" value="CYCLINS"/>
    <property type="match status" value="1"/>
</dbReference>
<dbReference type="PROSITE" id="PS00292">
    <property type="entry name" value="CYCLINS"/>
    <property type="match status" value="1"/>
</dbReference>
<accession>A0A251SD74</accession>
<dbReference type="GO" id="GO:0000082">
    <property type="term" value="P:G1/S transition of mitotic cell cycle"/>
    <property type="evidence" value="ECO:0000318"/>
    <property type="project" value="GO_Central"/>
</dbReference>
<dbReference type="GO" id="GO:0051301">
    <property type="term" value="P:cell division"/>
    <property type="evidence" value="ECO:0007669"/>
    <property type="project" value="UniProtKB-KW"/>
</dbReference>
<evidence type="ECO:0000313" key="8">
    <source>
        <dbReference type="Proteomes" id="UP000215914"/>
    </source>
</evidence>